<protein>
    <submittedName>
        <fullName evidence="2">Uncharacterized protein</fullName>
    </submittedName>
</protein>
<evidence type="ECO:0000313" key="3">
    <source>
        <dbReference type="Proteomes" id="UP001259982"/>
    </source>
</evidence>
<dbReference type="RefSeq" id="WP_311658558.1">
    <property type="nucleotide sequence ID" value="NZ_JAVRHY010000006.1"/>
</dbReference>
<evidence type="ECO:0000256" key="1">
    <source>
        <dbReference type="SAM" id="MobiDB-lite"/>
    </source>
</evidence>
<reference evidence="2 3" key="1">
    <citation type="submission" date="2023-09" db="EMBL/GenBank/DDBJ databases">
        <authorList>
            <person name="Rey-Velasco X."/>
        </authorList>
    </citation>
    <scope>NUCLEOTIDE SEQUENCE [LARGE SCALE GENOMIC DNA]</scope>
    <source>
        <strain evidence="2 3">P385</strain>
    </source>
</reference>
<dbReference type="Proteomes" id="UP001259982">
    <property type="component" value="Unassembled WGS sequence"/>
</dbReference>
<proteinExistence type="predicted"/>
<comment type="caution">
    <text evidence="2">The sequence shown here is derived from an EMBL/GenBank/DDBJ whole genome shotgun (WGS) entry which is preliminary data.</text>
</comment>
<keyword evidence="3" id="KW-1185">Reference proteome</keyword>
<feature type="region of interest" description="Disordered" evidence="1">
    <location>
        <begin position="44"/>
        <end position="63"/>
    </location>
</feature>
<feature type="region of interest" description="Disordered" evidence="1">
    <location>
        <begin position="1"/>
        <end position="21"/>
    </location>
</feature>
<gene>
    <name evidence="2" type="ORF">RM531_08160</name>
</gene>
<evidence type="ECO:0000313" key="2">
    <source>
        <dbReference type="EMBL" id="MDT0618448.1"/>
    </source>
</evidence>
<dbReference type="EMBL" id="JAVRHY010000006">
    <property type="protein sequence ID" value="MDT0618448.1"/>
    <property type="molecule type" value="Genomic_DNA"/>
</dbReference>
<name>A0ABU3BB10_9GAMM</name>
<sequence>MMDSMSQASDNRRSGFQVISGGQQARKDIEALMLAAIDPASRLADREAAADKLKPRGRLKAVR</sequence>
<accession>A0ABU3BB10</accession>
<organism evidence="2 3">
    <name type="scientific">Spectribacter acetivorans</name>
    <dbReference type="NCBI Taxonomy" id="3075603"/>
    <lineage>
        <taxon>Bacteria</taxon>
        <taxon>Pseudomonadati</taxon>
        <taxon>Pseudomonadota</taxon>
        <taxon>Gammaproteobacteria</taxon>
        <taxon>Salinisphaerales</taxon>
        <taxon>Salinisphaeraceae</taxon>
        <taxon>Spectribacter</taxon>
    </lineage>
</organism>
<feature type="compositionally biased region" description="Basic and acidic residues" evidence="1">
    <location>
        <begin position="44"/>
        <end position="54"/>
    </location>
</feature>